<proteinExistence type="predicted"/>
<sequence>MIPVPSLSSDWRQLTVGLVLPDVAFGAAVDVDDLLDEPELHFSATPSSSRLLLLPRAGSFTRLVLEWENLPEIGVFTAGAAPGDALAPEQAARLETWMRDVAVICHAMRDAIREASERAVDDAAAGVSESLPRREAASTRVVSAHIGTSVAGPDPALPFDVVDVVVGDHPGLMLFVDRATGETLGRRITTRDGDEVVAVRFEPLAASVQPALLQGWYDQHIAREVLFDDVWQVYVHLITGLDAPASVHSPG</sequence>
<evidence type="ECO:0000313" key="2">
    <source>
        <dbReference type="Proteomes" id="UP001501594"/>
    </source>
</evidence>
<evidence type="ECO:0008006" key="3">
    <source>
        <dbReference type="Google" id="ProtNLM"/>
    </source>
</evidence>
<gene>
    <name evidence="1" type="ORF">GCM10022256_12190</name>
</gene>
<comment type="caution">
    <text evidence="1">The sequence shown here is derived from an EMBL/GenBank/DDBJ whole genome shotgun (WGS) entry which is preliminary data.</text>
</comment>
<organism evidence="1 2">
    <name type="scientific">Frondihabitans peucedani</name>
    <dbReference type="NCBI Taxonomy" id="598626"/>
    <lineage>
        <taxon>Bacteria</taxon>
        <taxon>Bacillati</taxon>
        <taxon>Actinomycetota</taxon>
        <taxon>Actinomycetes</taxon>
        <taxon>Micrococcales</taxon>
        <taxon>Microbacteriaceae</taxon>
        <taxon>Frondihabitans</taxon>
    </lineage>
</organism>
<dbReference type="Proteomes" id="UP001501594">
    <property type="component" value="Unassembled WGS sequence"/>
</dbReference>
<accession>A0ABP8E061</accession>
<reference evidence="2" key="1">
    <citation type="journal article" date="2019" name="Int. J. Syst. Evol. Microbiol.">
        <title>The Global Catalogue of Microorganisms (GCM) 10K type strain sequencing project: providing services to taxonomists for standard genome sequencing and annotation.</title>
        <authorList>
            <consortium name="The Broad Institute Genomics Platform"/>
            <consortium name="The Broad Institute Genome Sequencing Center for Infectious Disease"/>
            <person name="Wu L."/>
            <person name="Ma J."/>
        </authorList>
    </citation>
    <scope>NUCLEOTIDE SEQUENCE [LARGE SCALE GENOMIC DNA]</scope>
    <source>
        <strain evidence="2">JCM 17442</strain>
    </source>
</reference>
<dbReference type="EMBL" id="BAABAU010000001">
    <property type="protein sequence ID" value="GAA4265607.1"/>
    <property type="molecule type" value="Genomic_DNA"/>
</dbReference>
<keyword evidence="2" id="KW-1185">Reference proteome</keyword>
<evidence type="ECO:0000313" key="1">
    <source>
        <dbReference type="EMBL" id="GAA4265607.1"/>
    </source>
</evidence>
<name>A0ABP8E061_9MICO</name>
<protein>
    <recommendedName>
        <fullName evidence="3">Type III secretion system (T3SS) SseB-like protein</fullName>
    </recommendedName>
</protein>